<organism evidence="1 2">
    <name type="scientific">Salinimicrobium gaetbulicola</name>
    <dbReference type="NCBI Taxonomy" id="999702"/>
    <lineage>
        <taxon>Bacteria</taxon>
        <taxon>Pseudomonadati</taxon>
        <taxon>Bacteroidota</taxon>
        <taxon>Flavobacteriia</taxon>
        <taxon>Flavobacteriales</taxon>
        <taxon>Flavobacteriaceae</taxon>
        <taxon>Salinimicrobium</taxon>
    </lineage>
</organism>
<evidence type="ECO:0000313" key="2">
    <source>
        <dbReference type="Proteomes" id="UP001597100"/>
    </source>
</evidence>
<evidence type="ECO:0008006" key="3">
    <source>
        <dbReference type="Google" id="ProtNLM"/>
    </source>
</evidence>
<name>A0ABW3IF91_9FLAO</name>
<comment type="caution">
    <text evidence="1">The sequence shown here is derived from an EMBL/GenBank/DDBJ whole genome shotgun (WGS) entry which is preliminary data.</text>
</comment>
<protein>
    <recommendedName>
        <fullName evidence="3">PepSY-like beta-lactamase-inhibitor</fullName>
    </recommendedName>
</protein>
<dbReference type="EMBL" id="JBHTJP010000032">
    <property type="protein sequence ID" value="MFD0976767.1"/>
    <property type="molecule type" value="Genomic_DNA"/>
</dbReference>
<reference evidence="2" key="1">
    <citation type="journal article" date="2019" name="Int. J. Syst. Evol. Microbiol.">
        <title>The Global Catalogue of Microorganisms (GCM) 10K type strain sequencing project: providing services to taxonomists for standard genome sequencing and annotation.</title>
        <authorList>
            <consortium name="The Broad Institute Genomics Platform"/>
            <consortium name="The Broad Institute Genome Sequencing Center for Infectious Disease"/>
            <person name="Wu L."/>
            <person name="Ma J."/>
        </authorList>
    </citation>
    <scope>NUCLEOTIDE SEQUENCE [LARGE SCALE GENOMIC DNA]</scope>
    <source>
        <strain evidence="2">CCUG 60898</strain>
    </source>
</reference>
<keyword evidence="2" id="KW-1185">Reference proteome</keyword>
<evidence type="ECO:0000313" key="1">
    <source>
        <dbReference type="EMBL" id="MFD0976767.1"/>
    </source>
</evidence>
<gene>
    <name evidence="1" type="ORF">ACFQ1G_08195</name>
</gene>
<proteinExistence type="predicted"/>
<dbReference type="RefSeq" id="WP_380738392.1">
    <property type="nucleotide sequence ID" value="NZ_JBHTJP010000032.1"/>
</dbReference>
<sequence length="211" mass="25285">MRKSITLFFLLLSISGISQQYQKTEVIDKAKEYLKSSVGENLYKYFELSPDSFYKYRTKSGKIKWENINEGKKTKGEFVNAKQMVFLLNHPDFQYKFVDKTIIVQLDSQLNLSEKINLDKIPKFLLNDKNSDWISEEKIDKIISDQDLKKSIRKPIKRLEFDSKNKYYYWIVFNTLYQEMCFSNEEILWISPKTGEILKHFEERQHQIDCK</sequence>
<accession>A0ABW3IF91</accession>
<dbReference type="Proteomes" id="UP001597100">
    <property type="component" value="Unassembled WGS sequence"/>
</dbReference>